<accession>A0A0E3ZT32</accession>
<sequence>MSVIFDWTISGVSNPADGRGADGLPDCRAGRYSEGDTVVVVGAGPVSLMVARVIVTDHVDYRLEFAHKSSFAEAYNFRITS</sequence>
<dbReference type="KEGG" id="srd:SD10_00955"/>
<dbReference type="Proteomes" id="UP000033054">
    <property type="component" value="Chromosome"/>
</dbReference>
<gene>
    <name evidence="1" type="ORF">SD10_00955</name>
</gene>
<protein>
    <submittedName>
        <fullName evidence="1">Uncharacterized protein</fullName>
    </submittedName>
</protein>
<dbReference type="EMBL" id="CP010429">
    <property type="protein sequence ID" value="AKD53679.1"/>
    <property type="molecule type" value="Genomic_DNA"/>
</dbReference>
<dbReference type="Gene3D" id="3.40.50.720">
    <property type="entry name" value="NAD(P)-binding Rossmann-like Domain"/>
    <property type="match status" value="1"/>
</dbReference>
<keyword evidence="2" id="KW-1185">Reference proteome</keyword>
<dbReference type="SUPFAM" id="SSF51735">
    <property type="entry name" value="NAD(P)-binding Rossmann-fold domains"/>
    <property type="match status" value="1"/>
</dbReference>
<reference evidence="1 2" key="1">
    <citation type="journal article" date="2014" name="Curr. Microbiol.">
        <title>Spirosoma radiotolerans sp. nov., a gamma-radiation-resistant bacterium isolated from gamma ray-irradiated soil.</title>
        <authorList>
            <person name="Lee J.J."/>
            <person name="Srinivasan S."/>
            <person name="Lim S."/>
            <person name="Joe M."/>
            <person name="Im S."/>
            <person name="Bae S.I."/>
            <person name="Park K.R."/>
            <person name="Han J.H."/>
            <person name="Park S.H."/>
            <person name="Joo B.M."/>
            <person name="Park S.J."/>
            <person name="Kim M.K."/>
        </authorList>
    </citation>
    <scope>NUCLEOTIDE SEQUENCE [LARGE SCALE GENOMIC DNA]</scope>
    <source>
        <strain evidence="1 2">DG5A</strain>
    </source>
</reference>
<organism evidence="1 2">
    <name type="scientific">Spirosoma radiotolerans</name>
    <dbReference type="NCBI Taxonomy" id="1379870"/>
    <lineage>
        <taxon>Bacteria</taxon>
        <taxon>Pseudomonadati</taxon>
        <taxon>Bacteroidota</taxon>
        <taxon>Cytophagia</taxon>
        <taxon>Cytophagales</taxon>
        <taxon>Cytophagaceae</taxon>
        <taxon>Spirosoma</taxon>
    </lineage>
</organism>
<evidence type="ECO:0000313" key="1">
    <source>
        <dbReference type="EMBL" id="AKD53679.1"/>
    </source>
</evidence>
<dbReference type="STRING" id="1379870.SD10_00955"/>
<name>A0A0E3ZT32_9BACT</name>
<dbReference type="AlphaFoldDB" id="A0A0E3ZT32"/>
<evidence type="ECO:0000313" key="2">
    <source>
        <dbReference type="Proteomes" id="UP000033054"/>
    </source>
</evidence>
<dbReference type="InterPro" id="IPR036291">
    <property type="entry name" value="NAD(P)-bd_dom_sf"/>
</dbReference>
<dbReference type="HOGENOM" id="CLU_2572129_0_0_10"/>
<proteinExistence type="predicted"/>